<dbReference type="GO" id="GO:0000271">
    <property type="term" value="P:polysaccharide biosynthetic process"/>
    <property type="evidence" value="ECO:0007669"/>
    <property type="project" value="InterPro"/>
</dbReference>
<dbReference type="RefSeq" id="WP_095696683.1">
    <property type="nucleotide sequence ID" value="NZ_CP016778.1"/>
</dbReference>
<organism evidence="5 6">
    <name type="scientific">Candidatus Planktophila versatilis</name>
    <dbReference type="NCBI Taxonomy" id="1884905"/>
    <lineage>
        <taxon>Bacteria</taxon>
        <taxon>Bacillati</taxon>
        <taxon>Actinomycetota</taxon>
        <taxon>Actinomycetes</taxon>
        <taxon>Candidatus Nanopelagicales</taxon>
        <taxon>Candidatus Nanopelagicaceae</taxon>
        <taxon>Candidatus Planktophila</taxon>
    </lineage>
</organism>
<accession>A0AAC9YUW0</accession>
<dbReference type="InterPro" id="IPR028359">
    <property type="entry name" value="UDP_ManNAc/GlcNAc_DH"/>
</dbReference>
<dbReference type="PIRSF" id="PIRSF000124">
    <property type="entry name" value="UDPglc_GDPman_dh"/>
    <property type="match status" value="1"/>
</dbReference>
<evidence type="ECO:0000313" key="5">
    <source>
        <dbReference type="EMBL" id="ASY22064.1"/>
    </source>
</evidence>
<protein>
    <submittedName>
        <fullName evidence="5">UDP-N-acetyl-D-glucosamine dehydrogenase</fullName>
    </submittedName>
</protein>
<evidence type="ECO:0000259" key="4">
    <source>
        <dbReference type="SMART" id="SM00984"/>
    </source>
</evidence>
<dbReference type="GO" id="GO:0051287">
    <property type="term" value="F:NAD binding"/>
    <property type="evidence" value="ECO:0007669"/>
    <property type="project" value="InterPro"/>
</dbReference>
<dbReference type="SUPFAM" id="SSF51735">
    <property type="entry name" value="NAD(P)-binding Rossmann-fold domains"/>
    <property type="match status" value="1"/>
</dbReference>
<dbReference type="AlphaFoldDB" id="A0AAC9YUW0"/>
<evidence type="ECO:0000256" key="2">
    <source>
        <dbReference type="ARBA" id="ARBA00023027"/>
    </source>
</evidence>
<dbReference type="NCBIfam" id="TIGR03026">
    <property type="entry name" value="NDP-sugDHase"/>
    <property type="match status" value="1"/>
</dbReference>
<dbReference type="InterPro" id="IPR014026">
    <property type="entry name" value="UDP-Glc/GDP-Man_DH_dimer"/>
</dbReference>
<dbReference type="InterPro" id="IPR008927">
    <property type="entry name" value="6-PGluconate_DH-like_C_sf"/>
</dbReference>
<evidence type="ECO:0000256" key="3">
    <source>
        <dbReference type="PIRNR" id="PIRNR000124"/>
    </source>
</evidence>
<dbReference type="InterPro" id="IPR017476">
    <property type="entry name" value="UDP-Glc/GDP-Man"/>
</dbReference>
<proteinExistence type="inferred from homology"/>
<dbReference type="InterPro" id="IPR036220">
    <property type="entry name" value="UDP-Glc/GDP-Man_DH_C_sf"/>
</dbReference>
<keyword evidence="2" id="KW-0520">NAD</keyword>
<dbReference type="SUPFAM" id="SSF48179">
    <property type="entry name" value="6-phosphogluconate dehydrogenase C-terminal domain-like"/>
    <property type="match status" value="1"/>
</dbReference>
<dbReference type="Pfam" id="PF03720">
    <property type="entry name" value="UDPG_MGDP_dh_C"/>
    <property type="match status" value="1"/>
</dbReference>
<dbReference type="GO" id="GO:0016628">
    <property type="term" value="F:oxidoreductase activity, acting on the CH-CH group of donors, NAD or NADP as acceptor"/>
    <property type="evidence" value="ECO:0007669"/>
    <property type="project" value="InterPro"/>
</dbReference>
<reference evidence="5 6" key="1">
    <citation type="submission" date="2016-07" db="EMBL/GenBank/DDBJ databases">
        <title>High microdiversification within the ubiquitous acI lineage of Actinobacteria.</title>
        <authorList>
            <person name="Neuenschwander S.M."/>
            <person name="Salcher M."/>
            <person name="Ghai R."/>
            <person name="Pernthaler J."/>
        </authorList>
    </citation>
    <scope>NUCLEOTIDE SEQUENCE [LARGE SCALE GENOMIC DNA]</scope>
    <source>
        <strain evidence="5">MMS-IIB-76</strain>
    </source>
</reference>
<dbReference type="InterPro" id="IPR036291">
    <property type="entry name" value="NAD(P)-bd_dom_sf"/>
</dbReference>
<name>A0AAC9YUW0_9ACTN</name>
<sequence>MKVSIIGQGYVGLTISAFAGEHFEVVGFDNNQKIVDQLNQGISHIEGVESALLKQWIKQGRYRATTKGADIADSEIVVIAVPTPLTQDRKPDLTFIDAACKTVGENLNRTALIINESTSFPGTLRDYIKPAIEKYSGGKFDHLYAISPERVDPGRSDYNQKNTPRLYAGLTPEASSATRAFYAKFCDQLVEVSSPEVAEAAKLFENTFRQVNIALVNEFAQITNALGISVYETLDAANTKPYGFMKFTPSAGVGGHCIPVDPTYLAAVAEERGVPATFIRRANEVNLEMSKYIVDRVQGDNGGSLQGKSVLVVGVAYKPNVADVRETAAELVIEHLRARGAVVAWHDDVVGSWHGESSSPLSGADITVVITKHDVVDARAIMASAPYVFDTTGKIAGAKGL</sequence>
<dbReference type="PANTHER" id="PTHR43491">
    <property type="entry name" value="UDP-N-ACETYL-D-MANNOSAMINE DEHYDROGENASE"/>
    <property type="match status" value="1"/>
</dbReference>
<evidence type="ECO:0000313" key="6">
    <source>
        <dbReference type="Proteomes" id="UP000217194"/>
    </source>
</evidence>
<dbReference type="Proteomes" id="UP000217194">
    <property type="component" value="Chromosome"/>
</dbReference>
<dbReference type="SMART" id="SM00984">
    <property type="entry name" value="UDPG_MGDP_dh_C"/>
    <property type="match status" value="1"/>
</dbReference>
<dbReference type="Pfam" id="PF00984">
    <property type="entry name" value="UDPG_MGDP_dh"/>
    <property type="match status" value="1"/>
</dbReference>
<dbReference type="SUPFAM" id="SSF52413">
    <property type="entry name" value="UDP-glucose/GDP-mannose dehydrogenase C-terminal domain"/>
    <property type="match status" value="1"/>
</dbReference>
<dbReference type="InterPro" id="IPR014027">
    <property type="entry name" value="UDP-Glc/GDP-Man_DH_C"/>
</dbReference>
<keyword evidence="1" id="KW-0560">Oxidoreductase</keyword>
<dbReference type="Gene3D" id="3.40.50.720">
    <property type="entry name" value="NAD(P)-binding Rossmann-like Domain"/>
    <property type="match status" value="2"/>
</dbReference>
<dbReference type="EMBL" id="CP016778">
    <property type="protein sequence ID" value="ASY22064.1"/>
    <property type="molecule type" value="Genomic_DNA"/>
</dbReference>
<dbReference type="PANTHER" id="PTHR43491:SF1">
    <property type="entry name" value="UDP-N-ACETYL-D-MANNOSAMINE DEHYDROGENASE"/>
    <property type="match status" value="1"/>
</dbReference>
<comment type="similarity">
    <text evidence="3">Belongs to the UDP-glucose/GDP-mannose dehydrogenase family.</text>
</comment>
<dbReference type="PIRSF" id="PIRSF500136">
    <property type="entry name" value="UDP_ManNAc_DH"/>
    <property type="match status" value="1"/>
</dbReference>
<dbReference type="Pfam" id="PF03721">
    <property type="entry name" value="UDPG_MGDP_dh_N"/>
    <property type="match status" value="1"/>
</dbReference>
<dbReference type="InterPro" id="IPR001732">
    <property type="entry name" value="UDP-Glc/GDP-Man_DH_N"/>
</dbReference>
<dbReference type="GO" id="GO:0016616">
    <property type="term" value="F:oxidoreductase activity, acting on the CH-OH group of donors, NAD or NADP as acceptor"/>
    <property type="evidence" value="ECO:0007669"/>
    <property type="project" value="InterPro"/>
</dbReference>
<gene>
    <name evidence="5" type="ORF">A1sIIB76_00270</name>
</gene>
<feature type="domain" description="UDP-glucose/GDP-mannose dehydrogenase C-terminal" evidence="4">
    <location>
        <begin position="311"/>
        <end position="397"/>
    </location>
</feature>
<evidence type="ECO:0000256" key="1">
    <source>
        <dbReference type="ARBA" id="ARBA00023002"/>
    </source>
</evidence>